<dbReference type="InterPro" id="IPR056935">
    <property type="entry name" value="Rv0428c-like_C"/>
</dbReference>
<evidence type="ECO:0000256" key="1">
    <source>
        <dbReference type="ARBA" id="ARBA00022679"/>
    </source>
</evidence>
<dbReference type="GO" id="GO:0016747">
    <property type="term" value="F:acyltransferase activity, transferring groups other than amino-acyl groups"/>
    <property type="evidence" value="ECO:0007669"/>
    <property type="project" value="InterPro"/>
</dbReference>
<dbReference type="Proteomes" id="UP000093309">
    <property type="component" value="Unassembled WGS sequence"/>
</dbReference>
<feature type="domain" description="N-acetyltransferase" evidence="3">
    <location>
        <begin position="130"/>
        <end position="268"/>
    </location>
</feature>
<dbReference type="Pfam" id="PF24553">
    <property type="entry name" value="Rv0428c_C"/>
    <property type="match status" value="1"/>
</dbReference>
<name>A0A1C1A127_9BACL</name>
<dbReference type="InterPro" id="IPR000182">
    <property type="entry name" value="GNAT_dom"/>
</dbReference>
<reference evidence="5" key="1">
    <citation type="submission" date="2016-05" db="EMBL/GenBank/DDBJ databases">
        <title>Paenibacillus oryzae. sp. nov., isolated from the rice root.</title>
        <authorList>
            <person name="Zhang J."/>
            <person name="Zhang X."/>
        </authorList>
    </citation>
    <scope>NUCLEOTIDE SEQUENCE [LARGE SCALE GENOMIC DNA]</scope>
    <source>
        <strain evidence="5">KCTC13222</strain>
    </source>
</reference>
<evidence type="ECO:0000256" key="2">
    <source>
        <dbReference type="ARBA" id="ARBA00023315"/>
    </source>
</evidence>
<dbReference type="InterPro" id="IPR050680">
    <property type="entry name" value="YpeA/RimI_acetyltransf"/>
</dbReference>
<dbReference type="RefSeq" id="WP_065853081.1">
    <property type="nucleotide sequence ID" value="NZ_LYPC01000020.1"/>
</dbReference>
<organism evidence="4 5">
    <name type="scientific">Paenibacillus pectinilyticus</name>
    <dbReference type="NCBI Taxonomy" id="512399"/>
    <lineage>
        <taxon>Bacteria</taxon>
        <taxon>Bacillati</taxon>
        <taxon>Bacillota</taxon>
        <taxon>Bacilli</taxon>
        <taxon>Bacillales</taxon>
        <taxon>Paenibacillaceae</taxon>
        <taxon>Paenibacillus</taxon>
    </lineage>
</organism>
<accession>A0A1C1A127</accession>
<dbReference type="Gene3D" id="3.40.630.30">
    <property type="match status" value="1"/>
</dbReference>
<dbReference type="SUPFAM" id="SSF55729">
    <property type="entry name" value="Acyl-CoA N-acyltransferases (Nat)"/>
    <property type="match status" value="1"/>
</dbReference>
<dbReference type="InterPro" id="IPR016181">
    <property type="entry name" value="Acyl_CoA_acyltransferase"/>
</dbReference>
<dbReference type="CDD" id="cd04301">
    <property type="entry name" value="NAT_SF"/>
    <property type="match status" value="1"/>
</dbReference>
<dbReference type="PANTHER" id="PTHR43420:SF12">
    <property type="entry name" value="N-ACETYLTRANSFERASE DOMAIN-CONTAINING PROTEIN"/>
    <property type="match status" value="1"/>
</dbReference>
<dbReference type="PROSITE" id="PS51186">
    <property type="entry name" value="GNAT"/>
    <property type="match status" value="1"/>
</dbReference>
<protein>
    <recommendedName>
        <fullName evidence="3">N-acetyltransferase domain-containing protein</fullName>
    </recommendedName>
</protein>
<proteinExistence type="predicted"/>
<dbReference type="AlphaFoldDB" id="A0A1C1A127"/>
<dbReference type="EMBL" id="LYPC01000020">
    <property type="protein sequence ID" value="OCT14229.1"/>
    <property type="molecule type" value="Genomic_DNA"/>
</dbReference>
<keyword evidence="1" id="KW-0808">Transferase</keyword>
<gene>
    <name evidence="4" type="ORF">A8709_25705</name>
</gene>
<dbReference type="OrthoDB" id="9805924at2"/>
<evidence type="ECO:0000259" key="3">
    <source>
        <dbReference type="PROSITE" id="PS51186"/>
    </source>
</evidence>
<comment type="caution">
    <text evidence="4">The sequence shown here is derived from an EMBL/GenBank/DDBJ whole genome shotgun (WGS) entry which is preliminary data.</text>
</comment>
<evidence type="ECO:0000313" key="5">
    <source>
        <dbReference type="Proteomes" id="UP000093309"/>
    </source>
</evidence>
<keyword evidence="2" id="KW-0012">Acyltransferase</keyword>
<keyword evidence="5" id="KW-1185">Reference proteome</keyword>
<dbReference type="STRING" id="512399.A8709_25705"/>
<dbReference type="PANTHER" id="PTHR43420">
    <property type="entry name" value="ACETYLTRANSFERASE"/>
    <property type="match status" value="1"/>
</dbReference>
<evidence type="ECO:0000313" key="4">
    <source>
        <dbReference type="EMBL" id="OCT14229.1"/>
    </source>
</evidence>
<sequence length="268" mass="29876">MLTNVNSFEKLDLIAANTWPAEQCAAVEHWLLRASQGITKRANSVLAIGSYPKATDWLARVEQFYHNQGLPAIFHVSDASPAQLDDHLMAQGYEMDTPCLMMTADCSSVAQIALERLSNQYPSSLLLDVEVSPTVTKEWLDAFLLLENYPEARRSFYQDLSERMPTSKGFVLLKDQGQIVALGTAIVEGEWAGFVNVIVHEDHRGKGLGYAILHALTAWSILQGATQQYLQVIATNVPAVTLYEKLGYQTQYGYHYRVKYDLTALVSS</sequence>